<evidence type="ECO:0000313" key="2">
    <source>
        <dbReference type="EMBL" id="KAK6915421.1"/>
    </source>
</evidence>
<reference evidence="2 3" key="1">
    <citation type="submission" date="2023-12" db="EMBL/GenBank/DDBJ databases">
        <title>A high-quality genome assembly for Dillenia turbinata (Dilleniales).</title>
        <authorList>
            <person name="Chanderbali A."/>
        </authorList>
    </citation>
    <scope>NUCLEOTIDE SEQUENCE [LARGE SCALE GENOMIC DNA]</scope>
    <source>
        <strain evidence="2">LSX21</strain>
        <tissue evidence="2">Leaf</tissue>
    </source>
</reference>
<evidence type="ECO:0000313" key="3">
    <source>
        <dbReference type="Proteomes" id="UP001370490"/>
    </source>
</evidence>
<dbReference type="SUPFAM" id="SSF56784">
    <property type="entry name" value="HAD-like"/>
    <property type="match status" value="1"/>
</dbReference>
<dbReference type="Pfam" id="PF03767">
    <property type="entry name" value="Acid_phosphat_B"/>
    <property type="match status" value="1"/>
</dbReference>
<dbReference type="Proteomes" id="UP001370490">
    <property type="component" value="Unassembled WGS sequence"/>
</dbReference>
<sequence>MDAVHACGGRVMIGDVASKATLKLNEPQKALQALAADADGFLEVYWMEVFDAAEFDKWVQKAVAPPIESSLKLYEEVLKLGFKIVFLTGRSENQRIITVENLTNAGFQNWDKLILRMEVFDAVEFDKWVQKAVAPLIESNLKLYKKFSKLGQAYTEVNTSRLF</sequence>
<dbReference type="InterPro" id="IPR005519">
    <property type="entry name" value="Acid_phosphat_B-like"/>
</dbReference>
<dbReference type="InterPro" id="IPR036412">
    <property type="entry name" value="HAD-like_sf"/>
</dbReference>
<dbReference type="EMBL" id="JBAMMX010000025">
    <property type="protein sequence ID" value="KAK6915421.1"/>
    <property type="molecule type" value="Genomic_DNA"/>
</dbReference>
<organism evidence="2 3">
    <name type="scientific">Dillenia turbinata</name>
    <dbReference type="NCBI Taxonomy" id="194707"/>
    <lineage>
        <taxon>Eukaryota</taxon>
        <taxon>Viridiplantae</taxon>
        <taxon>Streptophyta</taxon>
        <taxon>Embryophyta</taxon>
        <taxon>Tracheophyta</taxon>
        <taxon>Spermatophyta</taxon>
        <taxon>Magnoliopsida</taxon>
        <taxon>eudicotyledons</taxon>
        <taxon>Gunneridae</taxon>
        <taxon>Pentapetalae</taxon>
        <taxon>Dilleniales</taxon>
        <taxon>Dilleniaceae</taxon>
        <taxon>Dillenia</taxon>
    </lineage>
</organism>
<dbReference type="InterPro" id="IPR023214">
    <property type="entry name" value="HAD_sf"/>
</dbReference>
<keyword evidence="1" id="KW-0732">Signal</keyword>
<accession>A0AAN8YWA9</accession>
<comment type="caution">
    <text evidence="2">The sequence shown here is derived from an EMBL/GenBank/DDBJ whole genome shotgun (WGS) entry which is preliminary data.</text>
</comment>
<dbReference type="Gene3D" id="3.40.50.1000">
    <property type="entry name" value="HAD superfamily/HAD-like"/>
    <property type="match status" value="1"/>
</dbReference>
<gene>
    <name evidence="2" type="ORF">RJ641_020538</name>
</gene>
<name>A0AAN8YWA9_9MAGN</name>
<dbReference type="PANTHER" id="PTHR31284">
    <property type="entry name" value="ACID PHOSPHATASE-LIKE PROTEIN"/>
    <property type="match status" value="1"/>
</dbReference>
<proteinExistence type="predicted"/>
<keyword evidence="3" id="KW-1185">Reference proteome</keyword>
<dbReference type="AlphaFoldDB" id="A0AAN8YWA9"/>
<evidence type="ECO:0000256" key="1">
    <source>
        <dbReference type="ARBA" id="ARBA00022729"/>
    </source>
</evidence>
<protein>
    <submittedName>
        <fullName evidence="2">Acid phosphatase, class B-like</fullName>
    </submittedName>
</protein>
<dbReference type="PANTHER" id="PTHR31284:SF7">
    <property type="entry name" value="ACID PHOSPHATASE-LIKE PROTEIN"/>
    <property type="match status" value="1"/>
</dbReference>